<organism evidence="1 2">
    <name type="scientific">Coccomyxa viridis</name>
    <dbReference type="NCBI Taxonomy" id="1274662"/>
    <lineage>
        <taxon>Eukaryota</taxon>
        <taxon>Viridiplantae</taxon>
        <taxon>Chlorophyta</taxon>
        <taxon>core chlorophytes</taxon>
        <taxon>Trebouxiophyceae</taxon>
        <taxon>Trebouxiophyceae incertae sedis</taxon>
        <taxon>Coccomyxaceae</taxon>
        <taxon>Coccomyxa</taxon>
    </lineage>
</organism>
<protein>
    <submittedName>
        <fullName evidence="1">G4461 protein</fullName>
    </submittedName>
</protein>
<reference evidence="1 2" key="1">
    <citation type="submission" date="2024-06" db="EMBL/GenBank/DDBJ databases">
        <authorList>
            <person name="Kraege A."/>
            <person name="Thomma B."/>
        </authorList>
    </citation>
    <scope>NUCLEOTIDE SEQUENCE [LARGE SCALE GENOMIC DNA]</scope>
</reference>
<dbReference type="EMBL" id="CAXHTA020000006">
    <property type="protein sequence ID" value="CAL5222140.1"/>
    <property type="molecule type" value="Genomic_DNA"/>
</dbReference>
<keyword evidence="2" id="KW-1185">Reference proteome</keyword>
<dbReference type="Proteomes" id="UP001497392">
    <property type="component" value="Unassembled WGS sequence"/>
</dbReference>
<sequence>MAVPMTALQKSIRTGELEEDSSHLFGQKLTGSWWRSIIPDSLDFNLLLHPIMKADSVCRLHMHLHGGQYADLDYGAMRNKESLLQGHCMYVADMNSYNADIGLPQLLPNASVASVPGQPF</sequence>
<evidence type="ECO:0000313" key="2">
    <source>
        <dbReference type="Proteomes" id="UP001497392"/>
    </source>
</evidence>
<comment type="caution">
    <text evidence="1">The sequence shown here is derived from an EMBL/GenBank/DDBJ whole genome shotgun (WGS) entry which is preliminary data.</text>
</comment>
<proteinExistence type="predicted"/>
<gene>
    <name evidence="1" type="primary">g4461</name>
    <name evidence="1" type="ORF">VP750_LOCUS3799</name>
</gene>
<name>A0ABP1FQB3_9CHLO</name>
<evidence type="ECO:0000313" key="1">
    <source>
        <dbReference type="EMBL" id="CAL5222140.1"/>
    </source>
</evidence>
<accession>A0ABP1FQB3</accession>